<reference evidence="2 3" key="1">
    <citation type="submission" date="2014-03" db="EMBL/GenBank/DDBJ databases">
        <title>Genome sequence of Clostridium litorale W6, DSM 5388.</title>
        <authorList>
            <person name="Poehlein A."/>
            <person name="Jagirdar A."/>
            <person name="Khonsari B."/>
            <person name="Chibani C.M."/>
            <person name="Gutierrez Gutierrez D.A."/>
            <person name="Davydova E."/>
            <person name="Alghaithi H.S."/>
            <person name="Nair K.P."/>
            <person name="Dhamotharan K."/>
            <person name="Chandran L."/>
            <person name="G W."/>
            <person name="Daniel R."/>
        </authorList>
    </citation>
    <scope>NUCLEOTIDE SEQUENCE [LARGE SCALE GENOMIC DNA]</scope>
    <source>
        <strain evidence="2 3">W6</strain>
    </source>
</reference>
<dbReference type="Pfam" id="PF09991">
    <property type="entry name" value="DUF2232"/>
    <property type="match status" value="1"/>
</dbReference>
<dbReference type="PANTHER" id="PTHR41324">
    <property type="entry name" value="MEMBRANE PROTEIN-RELATED"/>
    <property type="match status" value="1"/>
</dbReference>
<dbReference type="AlphaFoldDB" id="A0A069RH66"/>
<feature type="transmembrane region" description="Helical" evidence="1">
    <location>
        <begin position="106"/>
        <end position="128"/>
    </location>
</feature>
<evidence type="ECO:0000256" key="1">
    <source>
        <dbReference type="SAM" id="Phobius"/>
    </source>
</evidence>
<dbReference type="STRING" id="1121324.CLIT_4c01990"/>
<sequence length="306" mass="34335">MIEKSTRQRFTESAIVSSIGIIFILMSVYVPILQLLIFFTAVPYILITMRNGLKYGIMSACISALAVLMFSNIFYSATLFFLFFMPGIAIGHTGKGCKEPYVPISWGFISSITLTMIYIKLLSVVFGVDIVQLVMEMFEQALEFQSTLPMHAGDIDAQEILSIMGSIIPGLIIVQAMSMSFFNYYISLSILKRVERESVSMPRISEFTLPGNIALGILIIYFLTMTMKGVPWIKYDALVANITLIILFMFFLQGFAVLGHLLSKTKMNSALKNTLLFMALVLGPFSSFVSILGFLDSIIDFRRIRR</sequence>
<feature type="transmembrane region" description="Helical" evidence="1">
    <location>
        <begin position="57"/>
        <end position="85"/>
    </location>
</feature>
<dbReference type="OrthoDB" id="1950201at2"/>
<proteinExistence type="predicted"/>
<accession>A0A069RH66</accession>
<keyword evidence="1" id="KW-1133">Transmembrane helix</keyword>
<evidence type="ECO:0008006" key="4">
    <source>
        <dbReference type="Google" id="ProtNLM"/>
    </source>
</evidence>
<keyword evidence="1" id="KW-0812">Transmembrane</keyword>
<dbReference type="eggNOG" id="COG4241">
    <property type="taxonomic scope" value="Bacteria"/>
</dbReference>
<evidence type="ECO:0000313" key="3">
    <source>
        <dbReference type="Proteomes" id="UP000027946"/>
    </source>
</evidence>
<organism evidence="2 3">
    <name type="scientific">Peptoclostridium litorale DSM 5388</name>
    <dbReference type="NCBI Taxonomy" id="1121324"/>
    <lineage>
        <taxon>Bacteria</taxon>
        <taxon>Bacillati</taxon>
        <taxon>Bacillota</taxon>
        <taxon>Clostridia</taxon>
        <taxon>Peptostreptococcales</taxon>
        <taxon>Peptoclostridiaceae</taxon>
        <taxon>Peptoclostridium</taxon>
    </lineage>
</organism>
<dbReference type="RefSeq" id="WP_038262237.1">
    <property type="nucleotide sequence ID" value="NZ_FSRH01000013.1"/>
</dbReference>
<feature type="transmembrane region" description="Helical" evidence="1">
    <location>
        <begin position="207"/>
        <end position="226"/>
    </location>
</feature>
<dbReference type="InterPro" id="IPR018710">
    <property type="entry name" value="DUF2232"/>
</dbReference>
<dbReference type="PANTHER" id="PTHR41324:SF1">
    <property type="entry name" value="DUF2232 DOMAIN-CONTAINING PROTEIN"/>
    <property type="match status" value="1"/>
</dbReference>
<keyword evidence="3" id="KW-1185">Reference proteome</keyword>
<comment type="caution">
    <text evidence="2">The sequence shown here is derived from an EMBL/GenBank/DDBJ whole genome shotgun (WGS) entry which is preliminary data.</text>
</comment>
<feature type="transmembrane region" description="Helical" evidence="1">
    <location>
        <begin position="274"/>
        <end position="295"/>
    </location>
</feature>
<feature type="transmembrane region" description="Helical" evidence="1">
    <location>
        <begin position="238"/>
        <end position="262"/>
    </location>
</feature>
<keyword evidence="1" id="KW-0472">Membrane</keyword>
<protein>
    <recommendedName>
        <fullName evidence="4">DUF2232 domain-containing protein</fullName>
    </recommendedName>
</protein>
<feature type="transmembrane region" description="Helical" evidence="1">
    <location>
        <begin position="160"/>
        <end position="186"/>
    </location>
</feature>
<dbReference type="EMBL" id="JJMM01000004">
    <property type="protein sequence ID" value="KDR96361.1"/>
    <property type="molecule type" value="Genomic_DNA"/>
</dbReference>
<gene>
    <name evidence="2" type="ORF">CLIT_4c01990</name>
</gene>
<name>A0A069RH66_PEPLI</name>
<evidence type="ECO:0000313" key="2">
    <source>
        <dbReference type="EMBL" id="KDR96361.1"/>
    </source>
</evidence>
<dbReference type="Proteomes" id="UP000027946">
    <property type="component" value="Unassembled WGS sequence"/>
</dbReference>
<feature type="transmembrane region" description="Helical" evidence="1">
    <location>
        <begin position="21"/>
        <end position="45"/>
    </location>
</feature>